<feature type="transmembrane region" description="Helical" evidence="4">
    <location>
        <begin position="345"/>
        <end position="366"/>
    </location>
</feature>
<protein>
    <submittedName>
        <fullName evidence="6">Helix-turn-helix transcriptional regulator</fullName>
    </submittedName>
</protein>
<evidence type="ECO:0000256" key="2">
    <source>
        <dbReference type="ARBA" id="ARBA00023125"/>
    </source>
</evidence>
<feature type="transmembrane region" description="Helical" evidence="4">
    <location>
        <begin position="95"/>
        <end position="121"/>
    </location>
</feature>
<evidence type="ECO:0000256" key="3">
    <source>
        <dbReference type="ARBA" id="ARBA00023163"/>
    </source>
</evidence>
<dbReference type="SMART" id="SM00421">
    <property type="entry name" value="HTH_LUXR"/>
    <property type="match status" value="1"/>
</dbReference>
<feature type="transmembrane region" description="Helical" evidence="4">
    <location>
        <begin position="228"/>
        <end position="246"/>
    </location>
</feature>
<evidence type="ECO:0000259" key="5">
    <source>
        <dbReference type="PROSITE" id="PS50043"/>
    </source>
</evidence>
<feature type="transmembrane region" description="Helical" evidence="4">
    <location>
        <begin position="68"/>
        <end position="89"/>
    </location>
</feature>
<gene>
    <name evidence="6" type="ORF">F8D48_07350</name>
</gene>
<feature type="transmembrane region" description="Helical" evidence="4">
    <location>
        <begin position="41"/>
        <end position="59"/>
    </location>
</feature>
<dbReference type="EMBL" id="WAJS01000020">
    <property type="protein sequence ID" value="KAB1646655.1"/>
    <property type="molecule type" value="Genomic_DNA"/>
</dbReference>
<reference evidence="6 7" key="1">
    <citation type="submission" date="2019-09" db="EMBL/GenBank/DDBJ databases">
        <title>Whole genome shotgun sequencing (WGS) of Ellagibacter isourolithinifaciens DSM 104140(T) and Adlercreutzia muris DSM 29508(T).</title>
        <authorList>
            <person name="Stoll D.A."/>
            <person name="Danylec N."/>
            <person name="Huch M."/>
        </authorList>
    </citation>
    <scope>NUCLEOTIDE SEQUENCE [LARGE SCALE GENOMIC DNA]</scope>
    <source>
        <strain evidence="6 7">DSM 29508</strain>
    </source>
</reference>
<dbReference type="InterPro" id="IPR016032">
    <property type="entry name" value="Sig_transdc_resp-reg_C-effctor"/>
</dbReference>
<evidence type="ECO:0000313" key="6">
    <source>
        <dbReference type="EMBL" id="KAB1646655.1"/>
    </source>
</evidence>
<dbReference type="SUPFAM" id="SSF46894">
    <property type="entry name" value="C-terminal effector domain of the bipartite response regulators"/>
    <property type="match status" value="1"/>
</dbReference>
<comment type="caution">
    <text evidence="6">The sequence shown here is derived from an EMBL/GenBank/DDBJ whole genome shotgun (WGS) entry which is preliminary data.</text>
</comment>
<dbReference type="AlphaFoldDB" id="A0A7C8BQP8"/>
<feature type="transmembrane region" description="Helical" evidence="4">
    <location>
        <begin position="284"/>
        <end position="303"/>
    </location>
</feature>
<keyword evidence="4" id="KW-0472">Membrane</keyword>
<dbReference type="CDD" id="cd06170">
    <property type="entry name" value="LuxR_C_like"/>
    <property type="match status" value="1"/>
</dbReference>
<feature type="transmembrane region" description="Helical" evidence="4">
    <location>
        <begin position="253"/>
        <end position="272"/>
    </location>
</feature>
<keyword evidence="4" id="KW-1133">Transmembrane helix</keyword>
<dbReference type="PRINTS" id="PR00038">
    <property type="entry name" value="HTHLUXR"/>
</dbReference>
<feature type="transmembrane region" description="Helical" evidence="4">
    <location>
        <begin position="128"/>
        <end position="147"/>
    </location>
</feature>
<dbReference type="GO" id="GO:0003677">
    <property type="term" value="F:DNA binding"/>
    <property type="evidence" value="ECO:0007669"/>
    <property type="project" value="UniProtKB-KW"/>
</dbReference>
<evidence type="ECO:0000313" key="7">
    <source>
        <dbReference type="Proteomes" id="UP000479639"/>
    </source>
</evidence>
<keyword evidence="7" id="KW-1185">Reference proteome</keyword>
<feature type="domain" description="HTH luxR-type" evidence="5">
    <location>
        <begin position="426"/>
        <end position="491"/>
    </location>
</feature>
<dbReference type="Gene3D" id="1.10.10.10">
    <property type="entry name" value="Winged helix-like DNA-binding domain superfamily/Winged helix DNA-binding domain"/>
    <property type="match status" value="1"/>
</dbReference>
<proteinExistence type="predicted"/>
<sequence>MVRGPWLRCLVALTAEVFGTWLTNVYLYPHFIGIAPEARDISSTVAVVTLVVLAIVALNKPTSINEGVLTPAALTSYSLGYMLILIGLWQGSPAALIAGVCLRSAGSRWIVVLAGISLCALERRDCMLCIALAFGLSYLLRIPFSFIGYDAAVAVLVSLIFVMYAACRPLALGVLHAMTEATSAREASITEPASYLPFAHVLFAAIFVFRIAYGFALTFESVDGIPQTTMLSIIPLGLLLVLALMPRQPRADILYEAAALLVVAGFLTIIVLNGRADVSHASLVNGLLFAGSECFEVLMWFALASIGARNPANALAVLAWGRAASSFGLLCGATFGHWANAVPDSLGISSLVAGVLFGFVAVNLTALKGFSFQGTIDGVQPVVALRVGASPSDAAAPAATADVDRGDGEGETRAAFSGSLAASCDEVARAFRLTPREGEILGLLAHGRNAPYIQEKLVLSRNTVKTHVQNIYAKLGVHSQQELIDVVEGYSDESGA</sequence>
<dbReference type="Proteomes" id="UP000479639">
    <property type="component" value="Unassembled WGS sequence"/>
</dbReference>
<keyword evidence="3" id="KW-0804">Transcription</keyword>
<dbReference type="InterPro" id="IPR000792">
    <property type="entry name" value="Tscrpt_reg_LuxR_C"/>
</dbReference>
<dbReference type="PANTHER" id="PTHR44688">
    <property type="entry name" value="DNA-BINDING TRANSCRIPTIONAL ACTIVATOR DEVR_DOSR"/>
    <property type="match status" value="1"/>
</dbReference>
<keyword evidence="2" id="KW-0238">DNA-binding</keyword>
<feature type="transmembrane region" description="Helical" evidence="4">
    <location>
        <begin position="153"/>
        <end position="175"/>
    </location>
</feature>
<evidence type="ECO:0000256" key="4">
    <source>
        <dbReference type="SAM" id="Phobius"/>
    </source>
</evidence>
<organism evidence="6 7">
    <name type="scientific">Adlercreutzia muris</name>
    <dbReference type="NCBI Taxonomy" id="1796610"/>
    <lineage>
        <taxon>Bacteria</taxon>
        <taxon>Bacillati</taxon>
        <taxon>Actinomycetota</taxon>
        <taxon>Coriobacteriia</taxon>
        <taxon>Eggerthellales</taxon>
        <taxon>Eggerthellaceae</taxon>
        <taxon>Adlercreutzia</taxon>
    </lineage>
</organism>
<feature type="transmembrane region" description="Helical" evidence="4">
    <location>
        <begin position="7"/>
        <end position="29"/>
    </location>
</feature>
<dbReference type="InterPro" id="IPR036388">
    <property type="entry name" value="WH-like_DNA-bd_sf"/>
</dbReference>
<evidence type="ECO:0000256" key="1">
    <source>
        <dbReference type="ARBA" id="ARBA00023015"/>
    </source>
</evidence>
<dbReference type="Pfam" id="PF00196">
    <property type="entry name" value="GerE"/>
    <property type="match status" value="1"/>
</dbReference>
<feature type="transmembrane region" description="Helical" evidence="4">
    <location>
        <begin position="315"/>
        <end position="339"/>
    </location>
</feature>
<dbReference type="GO" id="GO:0006355">
    <property type="term" value="P:regulation of DNA-templated transcription"/>
    <property type="evidence" value="ECO:0007669"/>
    <property type="project" value="InterPro"/>
</dbReference>
<dbReference type="PANTHER" id="PTHR44688:SF16">
    <property type="entry name" value="DNA-BINDING TRANSCRIPTIONAL ACTIVATOR DEVR_DOSR"/>
    <property type="match status" value="1"/>
</dbReference>
<name>A0A7C8BQP8_9ACTN</name>
<keyword evidence="4" id="KW-0812">Transmembrane</keyword>
<feature type="transmembrane region" description="Helical" evidence="4">
    <location>
        <begin position="195"/>
        <end position="216"/>
    </location>
</feature>
<keyword evidence="1" id="KW-0805">Transcription regulation</keyword>
<dbReference type="PROSITE" id="PS50043">
    <property type="entry name" value="HTH_LUXR_2"/>
    <property type="match status" value="1"/>
</dbReference>
<accession>A0A7C8BQP8</accession>